<feature type="region of interest" description="Disordered" evidence="1">
    <location>
        <begin position="312"/>
        <end position="368"/>
    </location>
</feature>
<dbReference type="Proteomes" id="UP000654075">
    <property type="component" value="Unassembled WGS sequence"/>
</dbReference>
<feature type="region of interest" description="Disordered" evidence="1">
    <location>
        <begin position="276"/>
        <end position="298"/>
    </location>
</feature>
<dbReference type="EMBL" id="CAJNNV010010231">
    <property type="protein sequence ID" value="CAE8598378.1"/>
    <property type="molecule type" value="Genomic_DNA"/>
</dbReference>
<dbReference type="Gene3D" id="3.30.1330.60">
    <property type="entry name" value="OmpA-like domain"/>
    <property type="match status" value="1"/>
</dbReference>
<dbReference type="OrthoDB" id="426887at2759"/>
<protein>
    <submittedName>
        <fullName evidence="2">Uncharacterized protein</fullName>
    </submittedName>
</protein>
<evidence type="ECO:0000256" key="1">
    <source>
        <dbReference type="SAM" id="MobiDB-lite"/>
    </source>
</evidence>
<name>A0A813EIU0_POLGL</name>
<evidence type="ECO:0000313" key="3">
    <source>
        <dbReference type="Proteomes" id="UP000654075"/>
    </source>
</evidence>
<gene>
    <name evidence="2" type="ORF">PGLA1383_LOCUS16788</name>
</gene>
<accession>A0A813EIU0</accession>
<sequence length="368" mass="40226">MASFRSSCANLLEWATACRRRKTAVAQPPAVDYVGSAVSCLVPKSSENRDTSEMCSAWTERAPRMTSEVFAIPYFADILGAACCEPYLLTRLSMTRRSLHNDISSADFAGRRTKELMKCGISGIQGCMTLEQIAVGMAVAKMCESPSKNRLYFPYGGGTDVVRSTRPLLAGAAALAERHPQLRIHADGHAGAGAPTSIAKMCSLSRCKVVTRELMARGLCSERLTSTGWGKKVAMVDPETEDHLWARAELFFRLGAKEFPCRQDYYDAVPESLRPRAEEPEEGEQQEASSSDEEPQGARLFGGRQMIPISAVLAHLRGQRDRAGEDEDEQESDEEESDDQADEVDDASERAGGSGEAARERLLDDVSD</sequence>
<evidence type="ECO:0000313" key="2">
    <source>
        <dbReference type="EMBL" id="CAE8598378.1"/>
    </source>
</evidence>
<dbReference type="SUPFAM" id="SSF103088">
    <property type="entry name" value="OmpA-like"/>
    <property type="match status" value="1"/>
</dbReference>
<comment type="caution">
    <text evidence="2">The sequence shown here is derived from an EMBL/GenBank/DDBJ whole genome shotgun (WGS) entry which is preliminary data.</text>
</comment>
<feature type="compositionally biased region" description="Basic and acidic residues" evidence="1">
    <location>
        <begin position="357"/>
        <end position="368"/>
    </location>
</feature>
<dbReference type="InterPro" id="IPR036737">
    <property type="entry name" value="OmpA-like_sf"/>
</dbReference>
<reference evidence="2" key="1">
    <citation type="submission" date="2021-02" db="EMBL/GenBank/DDBJ databases">
        <authorList>
            <person name="Dougan E. K."/>
            <person name="Rhodes N."/>
            <person name="Thang M."/>
            <person name="Chan C."/>
        </authorList>
    </citation>
    <scope>NUCLEOTIDE SEQUENCE</scope>
</reference>
<keyword evidence="3" id="KW-1185">Reference proteome</keyword>
<feature type="compositionally biased region" description="Acidic residues" evidence="1">
    <location>
        <begin position="324"/>
        <end position="346"/>
    </location>
</feature>
<proteinExistence type="predicted"/>
<organism evidence="2 3">
    <name type="scientific">Polarella glacialis</name>
    <name type="common">Dinoflagellate</name>
    <dbReference type="NCBI Taxonomy" id="89957"/>
    <lineage>
        <taxon>Eukaryota</taxon>
        <taxon>Sar</taxon>
        <taxon>Alveolata</taxon>
        <taxon>Dinophyceae</taxon>
        <taxon>Suessiales</taxon>
        <taxon>Suessiaceae</taxon>
        <taxon>Polarella</taxon>
    </lineage>
</organism>
<feature type="compositionally biased region" description="Acidic residues" evidence="1">
    <location>
        <begin position="279"/>
        <end position="295"/>
    </location>
</feature>
<dbReference type="AlphaFoldDB" id="A0A813EIU0"/>